<protein>
    <submittedName>
        <fullName evidence="1">Uncharacterized protein</fullName>
    </submittedName>
</protein>
<gene>
    <name evidence="1" type="ORF">CFP56_011481</name>
</gene>
<reference evidence="1" key="2">
    <citation type="journal article" date="2018" name="Sci. Data">
        <title>The draft genome sequence of cork oak.</title>
        <authorList>
            <person name="Ramos A.M."/>
            <person name="Usie A."/>
            <person name="Barbosa P."/>
            <person name="Barros P.M."/>
            <person name="Capote T."/>
            <person name="Chaves I."/>
            <person name="Simoes F."/>
            <person name="Abreu I."/>
            <person name="Carrasquinho I."/>
            <person name="Faro C."/>
            <person name="Guimaraes J.B."/>
            <person name="Mendonca D."/>
            <person name="Nobrega F."/>
            <person name="Rodrigues L."/>
            <person name="Saibo N.J.M."/>
            <person name="Varela M.C."/>
            <person name="Egas C."/>
            <person name="Matos J."/>
            <person name="Miguel C.M."/>
            <person name="Oliveira M.M."/>
            <person name="Ricardo C.P."/>
            <person name="Goncalves S."/>
        </authorList>
    </citation>
    <scope>NUCLEOTIDE SEQUENCE [LARGE SCALE GENOMIC DNA]</scope>
    <source>
        <strain evidence="1">HL8</strain>
    </source>
</reference>
<proteinExistence type="predicted"/>
<organism evidence="1">
    <name type="scientific">Quercus suber</name>
    <name type="common">Cork oak</name>
    <dbReference type="NCBI Taxonomy" id="58331"/>
    <lineage>
        <taxon>Eukaryota</taxon>
        <taxon>Viridiplantae</taxon>
        <taxon>Streptophyta</taxon>
        <taxon>Embryophyta</taxon>
        <taxon>Tracheophyta</taxon>
        <taxon>Spermatophyta</taxon>
        <taxon>Magnoliopsida</taxon>
        <taxon>eudicotyledons</taxon>
        <taxon>Gunneridae</taxon>
        <taxon>Pentapetalae</taxon>
        <taxon>rosids</taxon>
        <taxon>fabids</taxon>
        <taxon>Fagales</taxon>
        <taxon>Fagaceae</taxon>
        <taxon>Quercus</taxon>
    </lineage>
</organism>
<accession>A0AAW0M4Y3</accession>
<comment type="caution">
    <text evidence="1">The sequence shown here is derived from an EMBL/GenBank/DDBJ whole genome shotgun (WGS) entry which is preliminary data.</text>
</comment>
<sequence>MNPTRHLLRSPNLKRLVLPSWNQLTISRIQQALKMLFGTYSKNFFKIKCSFDVEFAIALVEDVPKLIMVYLSSIK</sequence>
<evidence type="ECO:0000313" key="1">
    <source>
        <dbReference type="EMBL" id="KAK7858564.1"/>
    </source>
</evidence>
<reference evidence="1" key="1">
    <citation type="submission" date="2017-12" db="EMBL/GenBank/DDBJ databases">
        <authorList>
            <person name="Barbosa P."/>
            <person name="Usie A."/>
            <person name="Ramos A.M."/>
        </authorList>
    </citation>
    <scope>NUCLEOTIDE SEQUENCE</scope>
    <source>
        <strain evidence="1">HL8</strain>
        <tissue evidence="1">Leaves</tissue>
    </source>
</reference>
<reference evidence="1" key="3">
    <citation type="submission" date="2023-07" db="EMBL/GenBank/DDBJ databases">
        <title>An improved reference 1 genome and first organelle genomes of Quercus suber.</title>
        <authorList>
            <consortium name="Genosuber Consortium"/>
            <person name="Usie A."/>
            <person name="Serra O."/>
            <person name="Barros P."/>
        </authorList>
    </citation>
    <scope>NUCLEOTIDE SEQUENCE</scope>
    <source>
        <strain evidence="1">HL8</strain>
        <tissue evidence="1">Leaves</tissue>
    </source>
</reference>
<dbReference type="AlphaFoldDB" id="A0AAW0M4Y3"/>
<dbReference type="EMBL" id="PKMF04000018">
    <property type="protein sequence ID" value="KAK7858564.1"/>
    <property type="molecule type" value="Genomic_DNA"/>
</dbReference>
<feature type="non-terminal residue" evidence="1">
    <location>
        <position position="75"/>
    </location>
</feature>
<name>A0AAW0M4Y3_QUESU</name>